<evidence type="ECO:0000313" key="8">
    <source>
        <dbReference type="Proteomes" id="UP000284417"/>
    </source>
</evidence>
<dbReference type="InterPro" id="IPR050833">
    <property type="entry name" value="Poly_Biosynth_Transport"/>
</dbReference>
<feature type="transmembrane region" description="Helical" evidence="6">
    <location>
        <begin position="122"/>
        <end position="140"/>
    </location>
</feature>
<keyword evidence="2" id="KW-1003">Cell membrane</keyword>
<proteinExistence type="predicted"/>
<name>A0A415HFZ2_9BACE</name>
<keyword evidence="3 6" id="KW-0812">Transmembrane</keyword>
<dbReference type="PANTHER" id="PTHR30250:SF11">
    <property type="entry name" value="O-ANTIGEN TRANSPORTER-RELATED"/>
    <property type="match status" value="1"/>
</dbReference>
<feature type="transmembrane region" description="Helical" evidence="6">
    <location>
        <begin position="147"/>
        <end position="169"/>
    </location>
</feature>
<sequence length="474" mass="53501">MSRLRQLGKNTFLVFIGSFGSKLISFVMLPFYTRWLSTIDYGVVDMIGVYQALLVGLITGAISDAIFVFPKNASYEKQKSYFTSGILFSFLTFTVSAFLFYLVKKGFEIGGGFNSFTQYTGWIYIMILFSFLQSFLQQFCRSVDKMYVFSIVGILLTLFTALFSFLLVPNYGIEGYLTAIVISNAIVVILTIVIARLDRYFSITSYSRADLMIMLKYSVPLMPNALMWWLFGSLNRPVLESYVGLAGIGVFAVAQKFPNLASVVFNIFGNSWQISVLEEYGREGFEVFYNKIFALVTLFIAVGVLGLSFLADWVVQITVGKEFYSAATYIPLLSVAMLFLCFSTIVTPVFSAVRISKYYFYSSVWSAIISVVLNILLIPSIGIYGAVISLLCSHLLMAVIRIYFSMHYVAIYYLWVYVVLAIIVLFNSIICTVGNAILVRFLTFIFSIVLIGFLFIFLNKKMCICSSLSSLKWR</sequence>
<evidence type="ECO:0000313" key="7">
    <source>
        <dbReference type="EMBL" id="RHK91523.1"/>
    </source>
</evidence>
<protein>
    <submittedName>
        <fullName evidence="7">Exopolysaccharide biosynthesis protein</fullName>
    </submittedName>
</protein>
<keyword evidence="4 6" id="KW-1133">Transmembrane helix</keyword>
<gene>
    <name evidence="7" type="ORF">DW042_19895</name>
</gene>
<feature type="transmembrane region" description="Helical" evidence="6">
    <location>
        <begin position="358"/>
        <end position="377"/>
    </location>
</feature>
<feature type="transmembrane region" description="Helical" evidence="6">
    <location>
        <begin position="47"/>
        <end position="69"/>
    </location>
</feature>
<feature type="transmembrane region" description="Helical" evidence="6">
    <location>
        <begin position="323"/>
        <end position="346"/>
    </location>
</feature>
<feature type="transmembrane region" description="Helical" evidence="6">
    <location>
        <begin position="288"/>
        <end position="311"/>
    </location>
</feature>
<dbReference type="EMBL" id="QROC01000033">
    <property type="protein sequence ID" value="RHK91523.1"/>
    <property type="molecule type" value="Genomic_DNA"/>
</dbReference>
<keyword evidence="5 6" id="KW-0472">Membrane</keyword>
<evidence type="ECO:0000256" key="4">
    <source>
        <dbReference type="ARBA" id="ARBA00022989"/>
    </source>
</evidence>
<dbReference type="Proteomes" id="UP000284417">
    <property type="component" value="Unassembled WGS sequence"/>
</dbReference>
<feature type="transmembrane region" description="Helical" evidence="6">
    <location>
        <begin position="81"/>
        <end position="102"/>
    </location>
</feature>
<evidence type="ECO:0000256" key="3">
    <source>
        <dbReference type="ARBA" id="ARBA00022692"/>
    </source>
</evidence>
<comment type="subcellular location">
    <subcellularLocation>
        <location evidence="1">Cell membrane</location>
        <topology evidence="1">Multi-pass membrane protein</topology>
    </subcellularLocation>
</comment>
<comment type="caution">
    <text evidence="7">The sequence shown here is derived from an EMBL/GenBank/DDBJ whole genome shotgun (WGS) entry which is preliminary data.</text>
</comment>
<dbReference type="PANTHER" id="PTHR30250">
    <property type="entry name" value="PST FAMILY PREDICTED COLANIC ACID TRANSPORTER"/>
    <property type="match status" value="1"/>
</dbReference>
<feature type="transmembrane region" description="Helical" evidence="6">
    <location>
        <begin position="175"/>
        <end position="197"/>
    </location>
</feature>
<organism evidence="7 8">
    <name type="scientific">Bacteroides xylanisolvens</name>
    <dbReference type="NCBI Taxonomy" id="371601"/>
    <lineage>
        <taxon>Bacteria</taxon>
        <taxon>Pseudomonadati</taxon>
        <taxon>Bacteroidota</taxon>
        <taxon>Bacteroidia</taxon>
        <taxon>Bacteroidales</taxon>
        <taxon>Bacteroidaceae</taxon>
        <taxon>Bacteroides</taxon>
    </lineage>
</organism>
<evidence type="ECO:0000256" key="6">
    <source>
        <dbReference type="SAM" id="Phobius"/>
    </source>
</evidence>
<evidence type="ECO:0000256" key="2">
    <source>
        <dbReference type="ARBA" id="ARBA00022475"/>
    </source>
</evidence>
<feature type="transmembrane region" description="Helical" evidence="6">
    <location>
        <begin position="209"/>
        <end position="231"/>
    </location>
</feature>
<feature type="transmembrane region" description="Helical" evidence="6">
    <location>
        <begin position="436"/>
        <end position="458"/>
    </location>
</feature>
<dbReference type="GO" id="GO:0005886">
    <property type="term" value="C:plasma membrane"/>
    <property type="evidence" value="ECO:0007669"/>
    <property type="project" value="UniProtKB-SubCell"/>
</dbReference>
<evidence type="ECO:0000256" key="5">
    <source>
        <dbReference type="ARBA" id="ARBA00023136"/>
    </source>
</evidence>
<evidence type="ECO:0000256" key="1">
    <source>
        <dbReference type="ARBA" id="ARBA00004651"/>
    </source>
</evidence>
<dbReference type="AlphaFoldDB" id="A0A415HFZ2"/>
<feature type="transmembrane region" description="Helical" evidence="6">
    <location>
        <begin position="383"/>
        <end position="404"/>
    </location>
</feature>
<dbReference type="RefSeq" id="WP_118408478.1">
    <property type="nucleotide sequence ID" value="NZ_QROC01000033.1"/>
</dbReference>
<dbReference type="InterPro" id="IPR002797">
    <property type="entry name" value="Polysacc_synth"/>
</dbReference>
<feature type="transmembrane region" description="Helical" evidence="6">
    <location>
        <begin position="12"/>
        <end position="32"/>
    </location>
</feature>
<accession>A0A415HFZ2</accession>
<feature type="transmembrane region" description="Helical" evidence="6">
    <location>
        <begin position="411"/>
        <end position="430"/>
    </location>
</feature>
<feature type="transmembrane region" description="Helical" evidence="6">
    <location>
        <begin position="243"/>
        <end position="268"/>
    </location>
</feature>
<reference evidence="7 8" key="1">
    <citation type="submission" date="2018-08" db="EMBL/GenBank/DDBJ databases">
        <title>A genome reference for cultivated species of the human gut microbiota.</title>
        <authorList>
            <person name="Zou Y."/>
            <person name="Xue W."/>
            <person name="Luo G."/>
        </authorList>
    </citation>
    <scope>NUCLEOTIDE SEQUENCE [LARGE SCALE GENOMIC DNA]</scope>
    <source>
        <strain evidence="7 8">AF39-6AC</strain>
    </source>
</reference>
<dbReference type="Pfam" id="PF01943">
    <property type="entry name" value="Polysacc_synt"/>
    <property type="match status" value="1"/>
</dbReference>